<dbReference type="Gene3D" id="3.30.230.30">
    <property type="entry name" value="Impact, N-terminal domain"/>
    <property type="match status" value="1"/>
</dbReference>
<name>A0A2S4PWI3_9PEZI</name>
<proteinExistence type="inferred from homology"/>
<feature type="compositionally biased region" description="Basic and acidic residues" evidence="2">
    <location>
        <begin position="311"/>
        <end position="328"/>
    </location>
</feature>
<organism evidence="4 5">
    <name type="scientific">Erysiphe pulchra</name>
    <dbReference type="NCBI Taxonomy" id="225359"/>
    <lineage>
        <taxon>Eukaryota</taxon>
        <taxon>Fungi</taxon>
        <taxon>Dikarya</taxon>
        <taxon>Ascomycota</taxon>
        <taxon>Pezizomycotina</taxon>
        <taxon>Leotiomycetes</taxon>
        <taxon>Erysiphales</taxon>
        <taxon>Erysiphaceae</taxon>
        <taxon>Erysiphe</taxon>
    </lineage>
</organism>
<accession>A0A2S4PWI3</accession>
<feature type="region of interest" description="Disordered" evidence="2">
    <location>
        <begin position="72"/>
        <end position="97"/>
    </location>
</feature>
<comment type="caution">
    <text evidence="4">The sequence shown here is derived from an EMBL/GenBank/DDBJ whole genome shotgun (WGS) entry which is preliminary data.</text>
</comment>
<feature type="compositionally biased region" description="Basic and acidic residues" evidence="2">
    <location>
        <begin position="80"/>
        <end position="89"/>
    </location>
</feature>
<comment type="similarity">
    <text evidence="1">Belongs to the IMPACT family.</text>
</comment>
<feature type="region of interest" description="Disordered" evidence="2">
    <location>
        <begin position="1"/>
        <end position="23"/>
    </location>
</feature>
<dbReference type="InterPro" id="IPR036956">
    <property type="entry name" value="Impact_N_sf"/>
</dbReference>
<dbReference type="InterPro" id="IPR020568">
    <property type="entry name" value="Ribosomal_Su5_D2-typ_SF"/>
</dbReference>
<dbReference type="GO" id="GO:0006446">
    <property type="term" value="P:regulation of translational initiation"/>
    <property type="evidence" value="ECO:0007669"/>
    <property type="project" value="TreeGrafter"/>
</dbReference>
<dbReference type="PANTHER" id="PTHR16301">
    <property type="entry name" value="IMPACT-RELATED"/>
    <property type="match status" value="1"/>
</dbReference>
<evidence type="ECO:0000313" key="4">
    <source>
        <dbReference type="EMBL" id="POS86398.1"/>
    </source>
</evidence>
<reference evidence="4 5" key="1">
    <citation type="submission" date="2017-10" db="EMBL/GenBank/DDBJ databases">
        <title>Development of genomic resources for the powdery mildew, Erysiphe pulchra.</title>
        <authorList>
            <person name="Wadl P.A."/>
            <person name="Mack B.M."/>
            <person name="Moore G."/>
            <person name="Beltz S.B."/>
        </authorList>
    </citation>
    <scope>NUCLEOTIDE SEQUENCE [LARGE SCALE GENOMIC DNA]</scope>
    <source>
        <strain evidence="4">Cflorida</strain>
    </source>
</reference>
<dbReference type="Pfam" id="PF01205">
    <property type="entry name" value="Impact_N"/>
    <property type="match status" value="1"/>
</dbReference>
<evidence type="ECO:0000313" key="5">
    <source>
        <dbReference type="Proteomes" id="UP000237438"/>
    </source>
</evidence>
<dbReference type="EMBL" id="PEDP01000340">
    <property type="protein sequence ID" value="POS86398.1"/>
    <property type="molecule type" value="Genomic_DNA"/>
</dbReference>
<feature type="domain" description="Impact N-terminal" evidence="3">
    <location>
        <begin position="258"/>
        <end position="398"/>
    </location>
</feature>
<evidence type="ECO:0000256" key="2">
    <source>
        <dbReference type="SAM" id="MobiDB-lite"/>
    </source>
</evidence>
<dbReference type="InterPro" id="IPR001498">
    <property type="entry name" value="Impact_N"/>
</dbReference>
<feature type="region of interest" description="Disordered" evidence="2">
    <location>
        <begin position="311"/>
        <end position="348"/>
    </location>
</feature>
<dbReference type="PANTHER" id="PTHR16301:SF25">
    <property type="entry name" value="PROTEIN IMPACT"/>
    <property type="match status" value="1"/>
</dbReference>
<evidence type="ECO:0000256" key="1">
    <source>
        <dbReference type="ARBA" id="ARBA00007665"/>
    </source>
</evidence>
<evidence type="ECO:0000259" key="3">
    <source>
        <dbReference type="Pfam" id="PF01205"/>
    </source>
</evidence>
<dbReference type="Proteomes" id="UP000237438">
    <property type="component" value="Unassembled WGS sequence"/>
</dbReference>
<dbReference type="GO" id="GO:0005737">
    <property type="term" value="C:cytoplasm"/>
    <property type="evidence" value="ECO:0007669"/>
    <property type="project" value="TreeGrafter"/>
</dbReference>
<dbReference type="OrthoDB" id="69641at2759"/>
<dbReference type="AlphaFoldDB" id="A0A2S4PWI3"/>
<dbReference type="STRING" id="225359.A0A2S4PWI3"/>
<dbReference type="SUPFAM" id="SSF54211">
    <property type="entry name" value="Ribosomal protein S5 domain 2-like"/>
    <property type="match status" value="1"/>
</dbReference>
<gene>
    <name evidence="4" type="ORF">EPUL_003240</name>
</gene>
<sequence>MQRDHVNEGEEEEEENETLKDEITAINSIYGEDTIRPMIIENDNIEKNIYILHLPHQEIWLKIQFAPRYPYCSNDDDEQQQQKEDKNNRNYENSAPSLTALPPIRVLGTHGFGPMLRKGDGTRICQVFEKLVRQLYRPGDVYLFDIMEELMNYNEGKCKNNDNNKYNNITPLLSYAEKELLPNIPTEKSSSSDLLCEENINSSITPSSSTAITATAVRKVNYKNGKYKSRREDNYFSIQQQLLQTPKWFVSEPIRELKSLFLAHCTYIHSINDVARFRNLLLEQEDKKKLTSATHNIMAWRIRYLNENHNNDKKDNDDLTFHHRPDNKPKKKKIPPNQSPIEEDYDDDGESAAGARLLHLMRLMDTLDVLVIVSRWYGGVNLGPRRFALINSVARDAILKANTNSNSDL</sequence>
<dbReference type="GO" id="GO:0140469">
    <property type="term" value="P:GCN2-mediated signaling"/>
    <property type="evidence" value="ECO:0007669"/>
    <property type="project" value="TreeGrafter"/>
</dbReference>
<dbReference type="InterPro" id="IPR023582">
    <property type="entry name" value="Impact"/>
</dbReference>
<protein>
    <recommendedName>
        <fullName evidence="3">Impact N-terminal domain-containing protein</fullName>
    </recommendedName>
</protein>
<keyword evidence="5" id="KW-1185">Reference proteome</keyword>